<evidence type="ECO:0000256" key="5">
    <source>
        <dbReference type="ARBA" id="ARBA00023136"/>
    </source>
</evidence>
<dbReference type="InterPro" id="IPR026816">
    <property type="entry name" value="Flavodoxin_dom"/>
</dbReference>
<dbReference type="PROSITE" id="PS50902">
    <property type="entry name" value="FLAVODOXIN_LIKE"/>
    <property type="match status" value="1"/>
</dbReference>
<evidence type="ECO:0000256" key="4">
    <source>
        <dbReference type="ARBA" id="ARBA00023002"/>
    </source>
</evidence>
<keyword evidence="1 7" id="KW-0285">Flavoprotein</keyword>
<evidence type="ECO:0000256" key="7">
    <source>
        <dbReference type="HAMAP-Rule" id="MF_00853"/>
    </source>
</evidence>
<reference evidence="9 10" key="1">
    <citation type="submission" date="2023-08" db="EMBL/GenBank/DDBJ databases">
        <title>Haemophilus_parainfluenzae_DSM 8978_complete_genome_hifiasm_Zymo_Research_D6332.</title>
        <authorList>
            <person name="Damerum A."/>
        </authorList>
    </citation>
    <scope>NUCLEOTIDE SEQUENCE [LARGE SCALE GENOMIC DNA]</scope>
    <source>
        <strain evidence="9 10">DSM 8978</strain>
    </source>
</reference>
<dbReference type="GeneID" id="93298537"/>
<accession>A0ABD7ZIN4</accession>
<dbReference type="Proteomes" id="UP001242781">
    <property type="component" value="Chromosome"/>
</dbReference>
<evidence type="ECO:0000256" key="3">
    <source>
        <dbReference type="ARBA" id="ARBA00022741"/>
    </source>
</evidence>
<comment type="pathway">
    <text evidence="7">Porphyrin-containing compound metabolism; protoporphyrin-IX biosynthesis; protoporphyrin-IX from protoporphyrinogen-IX: step 1/1.</text>
</comment>
<dbReference type="InterPro" id="IPR029039">
    <property type="entry name" value="Flavoprotein-like_sf"/>
</dbReference>
<dbReference type="PANTHER" id="PTHR38030">
    <property type="entry name" value="PROTOPORPHYRINOGEN IX DEHYDROGENASE [MENAQUINONE]"/>
    <property type="match status" value="1"/>
</dbReference>
<dbReference type="HAMAP" id="MF_00853">
    <property type="entry name" value="HemG"/>
    <property type="match status" value="1"/>
</dbReference>
<comment type="subcellular location">
    <subcellularLocation>
        <location evidence="7">Cell membrane</location>
        <topology evidence="7">Peripheral membrane protein</topology>
    </subcellularLocation>
</comment>
<evidence type="ECO:0000256" key="6">
    <source>
        <dbReference type="ARBA" id="ARBA00023244"/>
    </source>
</evidence>
<dbReference type="EC" id="1.3.5.3" evidence="7"/>
<evidence type="ECO:0000259" key="8">
    <source>
        <dbReference type="PROSITE" id="PS50902"/>
    </source>
</evidence>
<dbReference type="GO" id="GO:0006782">
    <property type="term" value="P:protoporphyrinogen IX biosynthetic process"/>
    <property type="evidence" value="ECO:0007669"/>
    <property type="project" value="UniProtKB-UniRule"/>
</dbReference>
<evidence type="ECO:0000256" key="2">
    <source>
        <dbReference type="ARBA" id="ARBA00022643"/>
    </source>
</evidence>
<comment type="catalytic activity">
    <reaction evidence="7">
        <text>protoporphyrinogen IX + 3 a menaquinone = protoporphyrin IX + 3 a menaquinol</text>
        <dbReference type="Rhea" id="RHEA:27409"/>
        <dbReference type="Rhea" id="RHEA-COMP:9537"/>
        <dbReference type="Rhea" id="RHEA-COMP:9539"/>
        <dbReference type="ChEBI" id="CHEBI:16374"/>
        <dbReference type="ChEBI" id="CHEBI:18151"/>
        <dbReference type="ChEBI" id="CHEBI:57306"/>
        <dbReference type="ChEBI" id="CHEBI:57307"/>
        <dbReference type="EC" id="1.3.5.3"/>
    </reaction>
</comment>
<dbReference type="EMBL" id="CP133470">
    <property type="protein sequence ID" value="WMS24391.1"/>
    <property type="molecule type" value="Genomic_DNA"/>
</dbReference>
<dbReference type="Gene3D" id="3.40.50.360">
    <property type="match status" value="1"/>
</dbReference>
<organism evidence="9 10">
    <name type="scientific">Haemophilus parainfluenzae ATCC 33392</name>
    <dbReference type="NCBI Taxonomy" id="888828"/>
    <lineage>
        <taxon>Bacteria</taxon>
        <taxon>Pseudomonadati</taxon>
        <taxon>Pseudomonadota</taxon>
        <taxon>Gammaproteobacteria</taxon>
        <taxon>Pasteurellales</taxon>
        <taxon>Pasteurellaceae</taxon>
        <taxon>Haemophilus</taxon>
    </lineage>
</organism>
<protein>
    <recommendedName>
        <fullName evidence="7">Protoporphyrinogen IX dehydrogenase [quinone]</fullName>
        <ecNumber evidence="7">1.3.5.3</ecNumber>
    </recommendedName>
    <alternativeName>
        <fullName evidence="7">Protoporphyrinogen IX dehydrogenase [menaquinone]</fullName>
    </alternativeName>
    <alternativeName>
        <fullName evidence="7">Protoporphyrinogen IX dehydrogenase [ubiquinone]</fullName>
    </alternativeName>
    <alternativeName>
        <fullName evidence="7">Protoporphyrinogen oxidase</fullName>
        <shortName evidence="7">PPO</shortName>
    </alternativeName>
</protein>
<evidence type="ECO:0000256" key="1">
    <source>
        <dbReference type="ARBA" id="ARBA00022630"/>
    </source>
</evidence>
<dbReference type="Pfam" id="PF12724">
    <property type="entry name" value="Flavodoxin_5"/>
    <property type="match status" value="1"/>
</dbReference>
<sequence length="173" mass="19985">MKILILYSSRDGQTKKIAEFMAQHLEGEVVVSPLMEEQDLQVFDRVIIGASVRYGHFNKQVYRFVERHHELLNAKSAVFFGVGLTARKEGKDTPEGNVYVRKFLQHIKWTPVKVGVFAGALLYPRYKWIDRVMIQLIMKITNGETDTTKEIEYTDWEKVKAFAESLNSLNKTS</sequence>
<name>A0ABD7ZIN4_HAEPA</name>
<keyword evidence="5" id="KW-0472">Membrane</keyword>
<dbReference type="GO" id="GO:0010181">
    <property type="term" value="F:FMN binding"/>
    <property type="evidence" value="ECO:0007669"/>
    <property type="project" value="UniProtKB-UniRule"/>
</dbReference>
<dbReference type="InterPro" id="IPR044264">
    <property type="entry name" value="HemG"/>
</dbReference>
<keyword evidence="2 7" id="KW-0288">FMN</keyword>
<dbReference type="SUPFAM" id="SSF52218">
    <property type="entry name" value="Flavoproteins"/>
    <property type="match status" value="1"/>
</dbReference>
<comment type="catalytic activity">
    <reaction evidence="7">
        <text>protoporphyrinogen IX + 3 a ubiquinone = protoporphyrin IX + 3 a ubiquinol</text>
        <dbReference type="Rhea" id="RHEA:63936"/>
        <dbReference type="Rhea" id="RHEA-COMP:9565"/>
        <dbReference type="Rhea" id="RHEA-COMP:9566"/>
        <dbReference type="ChEBI" id="CHEBI:16389"/>
        <dbReference type="ChEBI" id="CHEBI:17976"/>
        <dbReference type="ChEBI" id="CHEBI:57306"/>
        <dbReference type="ChEBI" id="CHEBI:57307"/>
    </reaction>
</comment>
<feature type="domain" description="Flavodoxin-like" evidence="8">
    <location>
        <begin position="3"/>
        <end position="161"/>
    </location>
</feature>
<comment type="similarity">
    <text evidence="7">Belongs to the HemG family.</text>
</comment>
<keyword evidence="7" id="KW-1003">Cell membrane</keyword>
<dbReference type="GO" id="GO:0070819">
    <property type="term" value="F:menaquinone-dependent protoporphyrinogen oxidase activity"/>
    <property type="evidence" value="ECO:0007669"/>
    <property type="project" value="UniProtKB-UniRule"/>
</dbReference>
<comment type="cofactor">
    <cofactor evidence="7">
        <name>FMN</name>
        <dbReference type="ChEBI" id="CHEBI:58210"/>
    </cofactor>
    <text evidence="7">Binds 1 FMN non-covalently per subunit.</text>
</comment>
<keyword evidence="3 7" id="KW-0547">Nucleotide-binding</keyword>
<dbReference type="RefSeq" id="WP_005694808.1">
    <property type="nucleotide sequence ID" value="NZ_AFQS01000010.1"/>
</dbReference>
<evidence type="ECO:0000313" key="10">
    <source>
        <dbReference type="Proteomes" id="UP001242781"/>
    </source>
</evidence>
<dbReference type="PANTHER" id="PTHR38030:SF2">
    <property type="entry name" value="PROTOPORPHYRINOGEN IX DEHYDROGENASE [QUINONE]"/>
    <property type="match status" value="1"/>
</dbReference>
<dbReference type="NCBIfam" id="NF008316">
    <property type="entry name" value="PRK11104.1"/>
    <property type="match status" value="1"/>
</dbReference>
<proteinExistence type="inferred from homology"/>
<evidence type="ECO:0000313" key="9">
    <source>
        <dbReference type="EMBL" id="WMS24391.1"/>
    </source>
</evidence>
<gene>
    <name evidence="7 9" type="primary">hemG</name>
    <name evidence="9" type="ORF">RDV53_03320</name>
</gene>
<dbReference type="AlphaFoldDB" id="A0ABD7ZIN4"/>
<dbReference type="GO" id="GO:0005886">
    <property type="term" value="C:plasma membrane"/>
    <property type="evidence" value="ECO:0007669"/>
    <property type="project" value="UniProtKB-SubCell"/>
</dbReference>
<dbReference type="InterPro" id="IPR008254">
    <property type="entry name" value="Flavodoxin/NO_synth"/>
</dbReference>
<dbReference type="InterPro" id="IPR052200">
    <property type="entry name" value="Protoporphyrinogen_IX_DH"/>
</dbReference>
<comment type="catalytic activity">
    <reaction evidence="7">
        <text>protoporphyrinogen IX + 3 a quinone = protoporphyrin IX + 3 a quinol</text>
        <dbReference type="Rhea" id="RHEA:65032"/>
        <dbReference type="ChEBI" id="CHEBI:24646"/>
        <dbReference type="ChEBI" id="CHEBI:57306"/>
        <dbReference type="ChEBI" id="CHEBI:57307"/>
        <dbReference type="ChEBI" id="CHEBI:132124"/>
        <dbReference type="EC" id="1.3.5.3"/>
    </reaction>
</comment>
<comment type="function">
    <text evidence="7">Catalyzes the 6-electron oxidation of protoporphyrinogen IX to form protoporphyrin IX; under anaerobic conditions uses menaquinone as an electron acceptor, under aerobic conditions uses ubiquinone as an electron acceptor.</text>
</comment>
<keyword evidence="6 7" id="KW-0627">Porphyrin biosynthesis</keyword>
<keyword evidence="4 7" id="KW-0560">Oxidoreductase</keyword>